<dbReference type="GO" id="GO:0008270">
    <property type="term" value="F:zinc ion binding"/>
    <property type="evidence" value="ECO:0007669"/>
    <property type="project" value="UniProtKB-UniRule"/>
</dbReference>
<dbReference type="InterPro" id="IPR010979">
    <property type="entry name" value="Ribosomal_uS13-like_H2TH"/>
</dbReference>
<evidence type="ECO:0000256" key="5">
    <source>
        <dbReference type="ARBA" id="ARBA00022763"/>
    </source>
</evidence>
<dbReference type="FunFam" id="1.10.8.50:FF:000003">
    <property type="entry name" value="Formamidopyrimidine-DNA glycosylase"/>
    <property type="match status" value="1"/>
</dbReference>
<keyword evidence="7 15" id="KW-0378">Hydrolase</keyword>
<accession>A0A545TBP1</accession>
<keyword evidence="12 15" id="KW-0511">Multifunctional enzyme</keyword>
<dbReference type="CDD" id="cd08966">
    <property type="entry name" value="EcFpg-like_N"/>
    <property type="match status" value="1"/>
</dbReference>
<feature type="binding site" evidence="15">
    <location>
        <position position="91"/>
    </location>
    <ligand>
        <name>DNA</name>
        <dbReference type="ChEBI" id="CHEBI:16991"/>
    </ligand>
</feature>
<dbReference type="InterPro" id="IPR035937">
    <property type="entry name" value="FPG_N"/>
</dbReference>
<dbReference type="EMBL" id="VIKR01000002">
    <property type="protein sequence ID" value="TQV74642.1"/>
    <property type="molecule type" value="Genomic_DNA"/>
</dbReference>
<evidence type="ECO:0000256" key="4">
    <source>
        <dbReference type="ARBA" id="ARBA00022723"/>
    </source>
</evidence>
<dbReference type="Gene3D" id="3.20.190.10">
    <property type="entry name" value="MutM-like, N-terminal"/>
    <property type="match status" value="1"/>
</dbReference>
<keyword evidence="6 15" id="KW-0863">Zinc-finger</keyword>
<keyword evidence="9 15" id="KW-0238">DNA-binding</keyword>
<comment type="subunit">
    <text evidence="3 15">Monomer.</text>
</comment>
<evidence type="ECO:0000256" key="7">
    <source>
        <dbReference type="ARBA" id="ARBA00022801"/>
    </source>
</evidence>
<evidence type="ECO:0000259" key="16">
    <source>
        <dbReference type="PROSITE" id="PS51066"/>
    </source>
</evidence>
<comment type="catalytic activity">
    <reaction evidence="14 15">
        <text>2'-deoxyribonucleotide-(2'-deoxyribose 5'-phosphate)-2'-deoxyribonucleotide-DNA = a 3'-end 2'-deoxyribonucleotide-(2,3-dehydro-2,3-deoxyribose 5'-phosphate)-DNA + a 5'-end 5'-phospho-2'-deoxyribonucleoside-DNA + H(+)</text>
        <dbReference type="Rhea" id="RHEA:66592"/>
        <dbReference type="Rhea" id="RHEA-COMP:13180"/>
        <dbReference type="Rhea" id="RHEA-COMP:16897"/>
        <dbReference type="Rhea" id="RHEA-COMP:17067"/>
        <dbReference type="ChEBI" id="CHEBI:15378"/>
        <dbReference type="ChEBI" id="CHEBI:136412"/>
        <dbReference type="ChEBI" id="CHEBI:157695"/>
        <dbReference type="ChEBI" id="CHEBI:167181"/>
        <dbReference type="EC" id="4.2.99.18"/>
    </reaction>
</comment>
<dbReference type="InterPro" id="IPR012319">
    <property type="entry name" value="FPG_cat"/>
</dbReference>
<dbReference type="Pfam" id="PF01149">
    <property type="entry name" value="Fapy_DNA_glyco"/>
    <property type="match status" value="1"/>
</dbReference>
<dbReference type="Proteomes" id="UP000317839">
    <property type="component" value="Unassembled WGS sequence"/>
</dbReference>
<dbReference type="InterPro" id="IPR015886">
    <property type="entry name" value="H2TH_FPG"/>
</dbReference>
<dbReference type="GO" id="GO:0003684">
    <property type="term" value="F:damaged DNA binding"/>
    <property type="evidence" value="ECO:0007669"/>
    <property type="project" value="InterPro"/>
</dbReference>
<evidence type="ECO:0000256" key="10">
    <source>
        <dbReference type="ARBA" id="ARBA00023204"/>
    </source>
</evidence>
<evidence type="ECO:0000256" key="12">
    <source>
        <dbReference type="ARBA" id="ARBA00023268"/>
    </source>
</evidence>
<comment type="similarity">
    <text evidence="2 15">Belongs to the FPG family.</text>
</comment>
<feature type="active site" description="Proton donor; for beta-elimination activity" evidence="15">
    <location>
        <position position="58"/>
    </location>
</feature>
<keyword evidence="13 15" id="KW-0326">Glycosidase</keyword>
<evidence type="ECO:0000256" key="13">
    <source>
        <dbReference type="ARBA" id="ARBA00023295"/>
    </source>
</evidence>
<dbReference type="SMART" id="SM00898">
    <property type="entry name" value="Fapy_DNA_glyco"/>
    <property type="match status" value="1"/>
</dbReference>
<dbReference type="SUPFAM" id="SSF57716">
    <property type="entry name" value="Glucocorticoid receptor-like (DNA-binding domain)"/>
    <property type="match status" value="1"/>
</dbReference>
<evidence type="ECO:0000256" key="9">
    <source>
        <dbReference type="ARBA" id="ARBA00023125"/>
    </source>
</evidence>
<dbReference type="PROSITE" id="PS51068">
    <property type="entry name" value="FPG_CAT"/>
    <property type="match status" value="1"/>
</dbReference>
<dbReference type="PANTHER" id="PTHR22993">
    <property type="entry name" value="FORMAMIDOPYRIMIDINE-DNA GLYCOSYLASE"/>
    <property type="match status" value="1"/>
</dbReference>
<dbReference type="AlphaFoldDB" id="A0A545TBP1"/>
<comment type="cofactor">
    <cofactor evidence="15">
        <name>Zn(2+)</name>
        <dbReference type="ChEBI" id="CHEBI:29105"/>
    </cofactor>
    <text evidence="15">Binds 1 zinc ion per subunit.</text>
</comment>
<comment type="function">
    <text evidence="15">Involved in base excision repair of DNA damaged by oxidation or by mutagenic agents. Acts as DNA glycosylase that recognizes and removes damaged bases. Has a preference for oxidized purines, such as 7,8-dihydro-8-oxoguanine (8-oxoG). Has AP (apurinic/apyrimidinic) lyase activity and introduces nicks in the DNA strand. Cleaves the DNA backbone by beta-delta elimination to generate a single-strand break at the site of the removed base with both 3'- and 5'-phosphates.</text>
</comment>
<evidence type="ECO:0000313" key="19">
    <source>
        <dbReference type="Proteomes" id="UP000317839"/>
    </source>
</evidence>
<dbReference type="EC" id="4.2.99.18" evidence="15"/>
<feature type="binding site" evidence="15">
    <location>
        <position position="110"/>
    </location>
    <ligand>
        <name>DNA</name>
        <dbReference type="ChEBI" id="CHEBI:16991"/>
    </ligand>
</feature>
<protein>
    <recommendedName>
        <fullName evidence="15">Formamidopyrimidine-DNA glycosylase</fullName>
        <shortName evidence="15">Fapy-DNA glycosylase</shortName>
        <ecNumber evidence="15">3.2.2.23</ecNumber>
    </recommendedName>
    <alternativeName>
        <fullName evidence="15">DNA-(apurinic or apyrimidinic site) lyase MutM</fullName>
        <shortName evidence="15">AP lyase MutM</shortName>
        <ecNumber evidence="15">4.2.99.18</ecNumber>
    </alternativeName>
</protein>
<proteinExistence type="inferred from homology"/>
<evidence type="ECO:0000256" key="3">
    <source>
        <dbReference type="ARBA" id="ARBA00011245"/>
    </source>
</evidence>
<dbReference type="HAMAP" id="MF_00103">
    <property type="entry name" value="Fapy_DNA_glycosyl"/>
    <property type="match status" value="1"/>
</dbReference>
<evidence type="ECO:0000256" key="2">
    <source>
        <dbReference type="ARBA" id="ARBA00009409"/>
    </source>
</evidence>
<feature type="domain" description="FPG-type" evidence="16">
    <location>
        <begin position="236"/>
        <end position="270"/>
    </location>
</feature>
<name>A0A545TBP1_9GAMM</name>
<dbReference type="GO" id="GO:0034039">
    <property type="term" value="F:8-oxo-7,8-dihydroguanine DNA N-glycosylase activity"/>
    <property type="evidence" value="ECO:0007669"/>
    <property type="project" value="TreeGrafter"/>
</dbReference>
<dbReference type="Gene3D" id="1.10.8.50">
    <property type="match status" value="1"/>
</dbReference>
<dbReference type="NCBIfam" id="TIGR00577">
    <property type="entry name" value="fpg"/>
    <property type="match status" value="1"/>
</dbReference>
<comment type="catalytic activity">
    <reaction evidence="1 15">
        <text>Hydrolysis of DNA containing ring-opened 7-methylguanine residues, releasing 2,6-diamino-4-hydroxy-5-(N-methyl)formamidopyrimidine.</text>
        <dbReference type="EC" id="3.2.2.23"/>
    </reaction>
</comment>
<evidence type="ECO:0000259" key="17">
    <source>
        <dbReference type="PROSITE" id="PS51068"/>
    </source>
</evidence>
<keyword evidence="19" id="KW-1185">Reference proteome</keyword>
<evidence type="ECO:0000256" key="14">
    <source>
        <dbReference type="ARBA" id="ARBA00044632"/>
    </source>
</evidence>
<dbReference type="PANTHER" id="PTHR22993:SF9">
    <property type="entry name" value="FORMAMIDOPYRIMIDINE-DNA GLYCOSYLASE"/>
    <property type="match status" value="1"/>
</dbReference>
<evidence type="ECO:0000256" key="8">
    <source>
        <dbReference type="ARBA" id="ARBA00022833"/>
    </source>
</evidence>
<dbReference type="NCBIfam" id="NF002211">
    <property type="entry name" value="PRK01103.1"/>
    <property type="match status" value="1"/>
</dbReference>
<keyword evidence="11 15" id="KW-0456">Lyase</keyword>
<dbReference type="Pfam" id="PF06831">
    <property type="entry name" value="H2TH"/>
    <property type="match status" value="1"/>
</dbReference>
<keyword evidence="4 15" id="KW-0479">Metal-binding</keyword>
<feature type="domain" description="Formamidopyrimidine-DNA glycosylase catalytic" evidence="17">
    <location>
        <begin position="2"/>
        <end position="113"/>
    </location>
</feature>
<dbReference type="GO" id="GO:0006284">
    <property type="term" value="P:base-excision repair"/>
    <property type="evidence" value="ECO:0007669"/>
    <property type="project" value="InterPro"/>
</dbReference>
<comment type="caution">
    <text evidence="18">The sequence shown here is derived from an EMBL/GenBank/DDBJ whole genome shotgun (WGS) entry which is preliminary data.</text>
</comment>
<dbReference type="InterPro" id="IPR020629">
    <property type="entry name" value="FPG_Glyclase"/>
</dbReference>
<dbReference type="SUPFAM" id="SSF46946">
    <property type="entry name" value="S13-like H2TH domain"/>
    <property type="match status" value="1"/>
</dbReference>
<organism evidence="18 19">
    <name type="scientific">Aliikangiella marina</name>
    <dbReference type="NCBI Taxonomy" id="1712262"/>
    <lineage>
        <taxon>Bacteria</taxon>
        <taxon>Pseudomonadati</taxon>
        <taxon>Pseudomonadota</taxon>
        <taxon>Gammaproteobacteria</taxon>
        <taxon>Oceanospirillales</taxon>
        <taxon>Pleioneaceae</taxon>
        <taxon>Aliikangiella</taxon>
    </lineage>
</organism>
<gene>
    <name evidence="15 18" type="primary">mutM</name>
    <name evidence="15" type="synonym">fpg</name>
    <name evidence="18" type="ORF">FLL45_06675</name>
</gene>
<reference evidence="18 19" key="1">
    <citation type="submission" date="2019-06" db="EMBL/GenBank/DDBJ databases">
        <title>Draft genome of Aliikangiella marina GYP-15.</title>
        <authorList>
            <person name="Wang G."/>
        </authorList>
    </citation>
    <scope>NUCLEOTIDE SEQUENCE [LARGE SCALE GENOMIC DNA]</scope>
    <source>
        <strain evidence="18 19">GYP-15</strain>
    </source>
</reference>
<dbReference type="EC" id="3.2.2.23" evidence="15"/>
<keyword evidence="5 15" id="KW-0227">DNA damage</keyword>
<evidence type="ECO:0000256" key="11">
    <source>
        <dbReference type="ARBA" id="ARBA00023239"/>
    </source>
</evidence>
<dbReference type="RefSeq" id="WP_142941257.1">
    <property type="nucleotide sequence ID" value="NZ_VIKR01000002.1"/>
</dbReference>
<dbReference type="FunFam" id="3.20.190.10:FF:000001">
    <property type="entry name" value="Formamidopyrimidine-DNA glycosylase"/>
    <property type="match status" value="1"/>
</dbReference>
<keyword evidence="10 15" id="KW-0234">DNA repair</keyword>
<sequence>MPELPEVETSGRGIAPHCINQQISQLIIREKKLRWPVESSMARKVNGQTIHNISRRGKYLLLEIDIGYLMIHLGMSGSLRVVDDNRPVEKHDHIDICLANQKIIRYNDPRRFGSFILNKQGLTHPLLAKLGVEPLTDDFDANYLFSICKSRKVAIKPLIMNSHVVVGVGNIYAQESLFRAGIHPKRPANKVSKARIERLVEEIKLVLAEAIEAGGSSLKDFTAADGKPGYFQHNFLVYGREGEPCPSCQKPLKQKQIGQRTTVYCGTCQR</sequence>
<dbReference type="InterPro" id="IPR000214">
    <property type="entry name" value="Znf_DNA_glyclase/AP_lyase"/>
</dbReference>
<evidence type="ECO:0000256" key="1">
    <source>
        <dbReference type="ARBA" id="ARBA00001668"/>
    </source>
</evidence>
<evidence type="ECO:0000313" key="18">
    <source>
        <dbReference type="EMBL" id="TQV74642.1"/>
    </source>
</evidence>
<keyword evidence="8 15" id="KW-0862">Zinc</keyword>
<dbReference type="GO" id="GO:0140078">
    <property type="term" value="F:class I DNA-(apurinic or apyrimidinic site) endonuclease activity"/>
    <property type="evidence" value="ECO:0007669"/>
    <property type="project" value="UniProtKB-EC"/>
</dbReference>
<evidence type="ECO:0000256" key="6">
    <source>
        <dbReference type="ARBA" id="ARBA00022771"/>
    </source>
</evidence>
<evidence type="ECO:0000256" key="15">
    <source>
        <dbReference type="HAMAP-Rule" id="MF_00103"/>
    </source>
</evidence>
<feature type="active site" description="Schiff-base intermediate with DNA" evidence="15">
    <location>
        <position position="2"/>
    </location>
</feature>
<feature type="active site" description="Proton donor; for delta-elimination activity" evidence="15">
    <location>
        <position position="260"/>
    </location>
</feature>
<feature type="binding site" evidence="15">
    <location>
        <position position="151"/>
    </location>
    <ligand>
        <name>DNA</name>
        <dbReference type="ChEBI" id="CHEBI:16991"/>
    </ligand>
</feature>
<dbReference type="PROSITE" id="PS51066">
    <property type="entry name" value="ZF_FPG_2"/>
    <property type="match status" value="1"/>
</dbReference>
<dbReference type="SMART" id="SM01232">
    <property type="entry name" value="H2TH"/>
    <property type="match status" value="1"/>
</dbReference>
<dbReference type="OrthoDB" id="9800855at2"/>
<dbReference type="SUPFAM" id="SSF81624">
    <property type="entry name" value="N-terminal domain of MutM-like DNA repair proteins"/>
    <property type="match status" value="1"/>
</dbReference>
<feature type="active site" description="Proton donor" evidence="15">
    <location>
        <position position="3"/>
    </location>
</feature>